<dbReference type="Pfam" id="PF07690">
    <property type="entry name" value="MFS_1"/>
    <property type="match status" value="1"/>
</dbReference>
<dbReference type="Gene3D" id="1.20.1250.20">
    <property type="entry name" value="MFS general substrate transporter like domains"/>
    <property type="match status" value="1"/>
</dbReference>
<evidence type="ECO:0000256" key="1">
    <source>
        <dbReference type="ARBA" id="ARBA00004141"/>
    </source>
</evidence>
<name>A0AAE0NQS1_9PEZI</name>
<accession>A0AAE0NQS1</accession>
<feature type="transmembrane region" description="Helical" evidence="5">
    <location>
        <begin position="229"/>
        <end position="249"/>
    </location>
</feature>
<reference evidence="6" key="1">
    <citation type="journal article" date="2023" name="Mol. Phylogenet. Evol.">
        <title>Genome-scale phylogeny and comparative genomics of the fungal order Sordariales.</title>
        <authorList>
            <person name="Hensen N."/>
            <person name="Bonometti L."/>
            <person name="Westerberg I."/>
            <person name="Brannstrom I.O."/>
            <person name="Guillou S."/>
            <person name="Cros-Aarteil S."/>
            <person name="Calhoun S."/>
            <person name="Haridas S."/>
            <person name="Kuo A."/>
            <person name="Mondo S."/>
            <person name="Pangilinan J."/>
            <person name="Riley R."/>
            <person name="LaButti K."/>
            <person name="Andreopoulos B."/>
            <person name="Lipzen A."/>
            <person name="Chen C."/>
            <person name="Yan M."/>
            <person name="Daum C."/>
            <person name="Ng V."/>
            <person name="Clum A."/>
            <person name="Steindorff A."/>
            <person name="Ohm R.A."/>
            <person name="Martin F."/>
            <person name="Silar P."/>
            <person name="Natvig D.O."/>
            <person name="Lalanne C."/>
            <person name="Gautier V."/>
            <person name="Ament-Velasquez S.L."/>
            <person name="Kruys A."/>
            <person name="Hutchinson M.I."/>
            <person name="Powell A.J."/>
            <person name="Barry K."/>
            <person name="Miller A.N."/>
            <person name="Grigoriev I.V."/>
            <person name="Debuchy R."/>
            <person name="Gladieux P."/>
            <person name="Hiltunen Thoren M."/>
            <person name="Johannesson H."/>
        </authorList>
    </citation>
    <scope>NUCLEOTIDE SEQUENCE</scope>
    <source>
        <strain evidence="6">CBS 232.78</strain>
    </source>
</reference>
<comment type="subcellular location">
    <subcellularLocation>
        <location evidence="1">Membrane</location>
        <topology evidence="1">Multi-pass membrane protein</topology>
    </subcellularLocation>
</comment>
<feature type="transmembrane region" description="Helical" evidence="5">
    <location>
        <begin position="324"/>
        <end position="343"/>
    </location>
</feature>
<evidence type="ECO:0000256" key="4">
    <source>
        <dbReference type="ARBA" id="ARBA00023136"/>
    </source>
</evidence>
<feature type="transmembrane region" description="Helical" evidence="5">
    <location>
        <begin position="136"/>
        <end position="158"/>
    </location>
</feature>
<dbReference type="AlphaFoldDB" id="A0AAE0NQS1"/>
<protein>
    <submittedName>
        <fullName evidence="6">Major facilitator superfamily domain-containing protein</fullName>
    </submittedName>
</protein>
<keyword evidence="4 5" id="KW-0472">Membrane</keyword>
<feature type="transmembrane region" description="Helical" evidence="5">
    <location>
        <begin position="292"/>
        <end position="312"/>
    </location>
</feature>
<evidence type="ECO:0000256" key="2">
    <source>
        <dbReference type="ARBA" id="ARBA00022692"/>
    </source>
</evidence>
<dbReference type="SUPFAM" id="SSF103473">
    <property type="entry name" value="MFS general substrate transporter"/>
    <property type="match status" value="1"/>
</dbReference>
<evidence type="ECO:0000256" key="3">
    <source>
        <dbReference type="ARBA" id="ARBA00022989"/>
    </source>
</evidence>
<feature type="transmembrane region" description="Helical" evidence="5">
    <location>
        <begin position="255"/>
        <end position="280"/>
    </location>
</feature>
<feature type="transmembrane region" description="Helical" evidence="5">
    <location>
        <begin position="5"/>
        <end position="24"/>
    </location>
</feature>
<proteinExistence type="predicted"/>
<gene>
    <name evidence="6" type="ORF">B0H63DRAFT_474041</name>
</gene>
<keyword evidence="2 5" id="KW-0812">Transmembrane</keyword>
<dbReference type="PANTHER" id="PTHR23502">
    <property type="entry name" value="MAJOR FACILITATOR SUPERFAMILY"/>
    <property type="match status" value="1"/>
</dbReference>
<sequence length="367" mass="40138">MSAYVLALFGSNFIAPIVGGWFANQWGWKWMMHFGAMFAAACFVILYFFMEETMYFRDTLEGLEDNEPIGGLVATDNPVSAPAVGGIREKESRESSSNASQTSGVVFAGKKTFVQKLKPFICMPGRPTNAQMFKAMLLPLAIIFQFPNVAWAGFIYGINLSWYNVLNATASPVLSAAPYNWGTGLVGSIYTGPVIGAIFGCLWSGLVADRFTLYLARRNNGIREPEQRLWPLAFSALMSCVGLIVWGVGASLEMHWAGLAVGLGILAFSCVTGGSIALSYNIDCFKDISGDSTTAIIVIRNTLGFAMSYGITPWYTNIGLQNCFIMAGFLSLACTLTFLLMVWKGKALRKWSAARYWKYAAKTIVSH</sequence>
<organism evidence="6 7">
    <name type="scientific">Podospora didyma</name>
    <dbReference type="NCBI Taxonomy" id="330526"/>
    <lineage>
        <taxon>Eukaryota</taxon>
        <taxon>Fungi</taxon>
        <taxon>Dikarya</taxon>
        <taxon>Ascomycota</taxon>
        <taxon>Pezizomycotina</taxon>
        <taxon>Sordariomycetes</taxon>
        <taxon>Sordariomycetidae</taxon>
        <taxon>Sordariales</taxon>
        <taxon>Podosporaceae</taxon>
        <taxon>Podospora</taxon>
    </lineage>
</organism>
<dbReference type="GO" id="GO:0022857">
    <property type="term" value="F:transmembrane transporter activity"/>
    <property type="evidence" value="ECO:0007669"/>
    <property type="project" value="InterPro"/>
</dbReference>
<feature type="transmembrane region" description="Helical" evidence="5">
    <location>
        <begin position="189"/>
        <end position="208"/>
    </location>
</feature>
<reference evidence="6" key="2">
    <citation type="submission" date="2023-06" db="EMBL/GenBank/DDBJ databases">
        <authorList>
            <consortium name="Lawrence Berkeley National Laboratory"/>
            <person name="Haridas S."/>
            <person name="Hensen N."/>
            <person name="Bonometti L."/>
            <person name="Westerberg I."/>
            <person name="Brannstrom I.O."/>
            <person name="Guillou S."/>
            <person name="Cros-Aarteil S."/>
            <person name="Calhoun S."/>
            <person name="Kuo A."/>
            <person name="Mondo S."/>
            <person name="Pangilinan J."/>
            <person name="Riley R."/>
            <person name="LaButti K."/>
            <person name="Andreopoulos B."/>
            <person name="Lipzen A."/>
            <person name="Chen C."/>
            <person name="Yanf M."/>
            <person name="Daum C."/>
            <person name="Ng V."/>
            <person name="Clum A."/>
            <person name="Steindorff A."/>
            <person name="Ohm R."/>
            <person name="Martin F."/>
            <person name="Silar P."/>
            <person name="Natvig D."/>
            <person name="Lalanne C."/>
            <person name="Gautier V."/>
            <person name="Ament-velasquez S.L."/>
            <person name="Kruys A."/>
            <person name="Hutchinson M.I."/>
            <person name="Powell A.J."/>
            <person name="Barry K."/>
            <person name="Miller A.N."/>
            <person name="Grigoriev I.V."/>
            <person name="Debuchy R."/>
            <person name="Gladieux P."/>
            <person name="Thoren M.H."/>
            <person name="Johannesson H."/>
        </authorList>
    </citation>
    <scope>NUCLEOTIDE SEQUENCE</scope>
    <source>
        <strain evidence="6">CBS 232.78</strain>
    </source>
</reference>
<dbReference type="InterPro" id="IPR036259">
    <property type="entry name" value="MFS_trans_sf"/>
</dbReference>
<dbReference type="Proteomes" id="UP001285441">
    <property type="component" value="Unassembled WGS sequence"/>
</dbReference>
<evidence type="ECO:0000313" key="6">
    <source>
        <dbReference type="EMBL" id="KAK3386013.1"/>
    </source>
</evidence>
<dbReference type="InterPro" id="IPR011701">
    <property type="entry name" value="MFS"/>
</dbReference>
<dbReference type="EMBL" id="JAULSW010000004">
    <property type="protein sequence ID" value="KAK3386013.1"/>
    <property type="molecule type" value="Genomic_DNA"/>
</dbReference>
<evidence type="ECO:0000313" key="7">
    <source>
        <dbReference type="Proteomes" id="UP001285441"/>
    </source>
</evidence>
<keyword evidence="3 5" id="KW-1133">Transmembrane helix</keyword>
<feature type="transmembrane region" description="Helical" evidence="5">
    <location>
        <begin position="30"/>
        <end position="50"/>
    </location>
</feature>
<dbReference type="PANTHER" id="PTHR23502:SF30">
    <property type="entry name" value="TRANSPORTER, PUTATIVE (AFU_ORTHOLOGUE AFUA_8G04702)-RELATED"/>
    <property type="match status" value="1"/>
</dbReference>
<dbReference type="GO" id="GO:0005886">
    <property type="term" value="C:plasma membrane"/>
    <property type="evidence" value="ECO:0007669"/>
    <property type="project" value="TreeGrafter"/>
</dbReference>
<comment type="caution">
    <text evidence="6">The sequence shown here is derived from an EMBL/GenBank/DDBJ whole genome shotgun (WGS) entry which is preliminary data.</text>
</comment>
<evidence type="ECO:0000256" key="5">
    <source>
        <dbReference type="SAM" id="Phobius"/>
    </source>
</evidence>
<keyword evidence="7" id="KW-1185">Reference proteome</keyword>